<name>A0A0E9SV12_ANGAN</name>
<reference evidence="1" key="2">
    <citation type="journal article" date="2015" name="Fish Shellfish Immunol.">
        <title>Early steps in the European eel (Anguilla anguilla)-Vibrio vulnificus interaction in the gills: Role of the RtxA13 toxin.</title>
        <authorList>
            <person name="Callol A."/>
            <person name="Pajuelo D."/>
            <person name="Ebbesson L."/>
            <person name="Teles M."/>
            <person name="MacKenzie S."/>
            <person name="Amaro C."/>
        </authorList>
    </citation>
    <scope>NUCLEOTIDE SEQUENCE</scope>
</reference>
<evidence type="ECO:0000313" key="1">
    <source>
        <dbReference type="EMBL" id="JAH45141.1"/>
    </source>
</evidence>
<organism evidence="1">
    <name type="scientific">Anguilla anguilla</name>
    <name type="common">European freshwater eel</name>
    <name type="synonym">Muraena anguilla</name>
    <dbReference type="NCBI Taxonomy" id="7936"/>
    <lineage>
        <taxon>Eukaryota</taxon>
        <taxon>Metazoa</taxon>
        <taxon>Chordata</taxon>
        <taxon>Craniata</taxon>
        <taxon>Vertebrata</taxon>
        <taxon>Euteleostomi</taxon>
        <taxon>Actinopterygii</taxon>
        <taxon>Neopterygii</taxon>
        <taxon>Teleostei</taxon>
        <taxon>Anguilliformes</taxon>
        <taxon>Anguillidae</taxon>
        <taxon>Anguilla</taxon>
    </lineage>
</organism>
<dbReference type="AlphaFoldDB" id="A0A0E9SV12"/>
<reference evidence="1" key="1">
    <citation type="submission" date="2014-11" db="EMBL/GenBank/DDBJ databases">
        <authorList>
            <person name="Amaro Gonzalez C."/>
        </authorList>
    </citation>
    <scope>NUCLEOTIDE SEQUENCE</scope>
</reference>
<dbReference type="EMBL" id="GBXM01063436">
    <property type="protein sequence ID" value="JAH45141.1"/>
    <property type="molecule type" value="Transcribed_RNA"/>
</dbReference>
<protein>
    <submittedName>
        <fullName evidence="1">Uncharacterized protein</fullName>
    </submittedName>
</protein>
<sequence>MNVSNLQVWHRVYKEQLQCR</sequence>
<proteinExistence type="predicted"/>
<accession>A0A0E9SV12</accession>